<keyword evidence="5 9" id="KW-0406">Ion transport</keyword>
<name>A0A1T4W0G8_9FIRM</name>
<dbReference type="PANTHER" id="PTHR13822:SF10">
    <property type="entry name" value="ATP SYNTHASE EPSILON CHAIN, CHLOROPLASTIC"/>
    <property type="match status" value="1"/>
</dbReference>
<dbReference type="SUPFAM" id="SSF46604">
    <property type="entry name" value="Epsilon subunit of F1F0-ATP synthase C-terminal domain"/>
    <property type="match status" value="1"/>
</dbReference>
<evidence type="ECO:0000256" key="3">
    <source>
        <dbReference type="ARBA" id="ARBA00022448"/>
    </source>
</evidence>
<keyword evidence="3 9" id="KW-0813">Transport</keyword>
<feature type="domain" description="ATP synthase F1 complex delta/epsilon subunit N-terminal" evidence="12">
    <location>
        <begin position="4"/>
        <end position="83"/>
    </location>
</feature>
<reference evidence="13 14" key="1">
    <citation type="submission" date="2017-02" db="EMBL/GenBank/DDBJ databases">
        <authorList>
            <person name="Peterson S.W."/>
        </authorList>
    </citation>
    <scope>NUCLEOTIDE SEQUENCE [LARGE SCALE GENOMIC DNA]</scope>
    <source>
        <strain evidence="13 14">ATCC 35992</strain>
    </source>
</reference>
<comment type="similarity">
    <text evidence="2 9 10">Belongs to the ATPase epsilon chain family.</text>
</comment>
<dbReference type="InterPro" id="IPR036794">
    <property type="entry name" value="ATP_F1_dsu/esu_C_sf"/>
</dbReference>
<dbReference type="Gene3D" id="1.20.5.440">
    <property type="entry name" value="ATP synthase delta/epsilon subunit, C-terminal domain"/>
    <property type="match status" value="1"/>
</dbReference>
<dbReference type="Gene3D" id="2.60.15.10">
    <property type="entry name" value="F0F1 ATP synthase delta/epsilon subunit, N-terminal"/>
    <property type="match status" value="1"/>
</dbReference>
<dbReference type="HAMAP" id="MF_00530">
    <property type="entry name" value="ATP_synth_epsil_bac"/>
    <property type="match status" value="1"/>
</dbReference>
<proteinExistence type="inferred from homology"/>
<feature type="domain" description="ATP synthase epsilon subunit C-terminal" evidence="11">
    <location>
        <begin position="88"/>
        <end position="132"/>
    </location>
</feature>
<evidence type="ECO:0000256" key="2">
    <source>
        <dbReference type="ARBA" id="ARBA00005712"/>
    </source>
</evidence>
<dbReference type="EMBL" id="FUXZ01000014">
    <property type="protein sequence ID" value="SKA70697.1"/>
    <property type="molecule type" value="Genomic_DNA"/>
</dbReference>
<evidence type="ECO:0000313" key="13">
    <source>
        <dbReference type="EMBL" id="SKA70697.1"/>
    </source>
</evidence>
<gene>
    <name evidence="9" type="primary">atpC</name>
    <name evidence="13" type="ORF">SAMN02745111_02083</name>
</gene>
<dbReference type="Pfam" id="PF02823">
    <property type="entry name" value="ATP-synt_DE_N"/>
    <property type="match status" value="1"/>
</dbReference>
<protein>
    <recommendedName>
        <fullName evidence="9">ATP synthase epsilon chain</fullName>
    </recommendedName>
    <alternativeName>
        <fullName evidence="9">ATP synthase F1 sector epsilon subunit</fullName>
    </alternativeName>
    <alternativeName>
        <fullName evidence="9">F-ATPase epsilon subunit</fullName>
    </alternativeName>
</protein>
<keyword evidence="6 9" id="KW-0472">Membrane</keyword>
<evidence type="ECO:0000256" key="10">
    <source>
        <dbReference type="RuleBase" id="RU003656"/>
    </source>
</evidence>
<keyword evidence="9" id="KW-0375">Hydrogen ion transport</keyword>
<dbReference type="SUPFAM" id="SSF51344">
    <property type="entry name" value="Epsilon subunit of F1F0-ATP synthase N-terminal domain"/>
    <property type="match status" value="1"/>
</dbReference>
<evidence type="ECO:0000256" key="4">
    <source>
        <dbReference type="ARBA" id="ARBA00022475"/>
    </source>
</evidence>
<dbReference type="GO" id="GO:0045259">
    <property type="term" value="C:proton-transporting ATP synthase complex"/>
    <property type="evidence" value="ECO:0007669"/>
    <property type="project" value="UniProtKB-KW"/>
</dbReference>
<comment type="subcellular location">
    <subcellularLocation>
        <location evidence="1 9">Cell membrane</location>
        <topology evidence="1 9">Peripheral membrane protein</topology>
    </subcellularLocation>
</comment>
<keyword evidence="4 9" id="KW-1003">Cell membrane</keyword>
<accession>A0A1T4W0G8</accession>
<evidence type="ECO:0000256" key="8">
    <source>
        <dbReference type="ARBA" id="ARBA00023310"/>
    </source>
</evidence>
<dbReference type="RefSeq" id="WP_200803984.1">
    <property type="nucleotide sequence ID" value="NZ_FUXZ01000014.1"/>
</dbReference>
<dbReference type="GO" id="GO:0046933">
    <property type="term" value="F:proton-transporting ATP synthase activity, rotational mechanism"/>
    <property type="evidence" value="ECO:0007669"/>
    <property type="project" value="UniProtKB-UniRule"/>
</dbReference>
<dbReference type="InterPro" id="IPR020547">
    <property type="entry name" value="ATP_synth_F1_esu_C"/>
</dbReference>
<keyword evidence="7 9" id="KW-0139">CF(1)</keyword>
<evidence type="ECO:0000256" key="9">
    <source>
        <dbReference type="HAMAP-Rule" id="MF_00530"/>
    </source>
</evidence>
<evidence type="ECO:0000256" key="6">
    <source>
        <dbReference type="ARBA" id="ARBA00023136"/>
    </source>
</evidence>
<dbReference type="NCBIfam" id="TIGR01216">
    <property type="entry name" value="ATP_synt_epsi"/>
    <property type="match status" value="1"/>
</dbReference>
<evidence type="ECO:0000313" key="14">
    <source>
        <dbReference type="Proteomes" id="UP000190814"/>
    </source>
</evidence>
<organism evidence="13 14">
    <name type="scientific">Eubacterium uniforme</name>
    <dbReference type="NCBI Taxonomy" id="39495"/>
    <lineage>
        <taxon>Bacteria</taxon>
        <taxon>Bacillati</taxon>
        <taxon>Bacillota</taxon>
        <taxon>Clostridia</taxon>
        <taxon>Eubacteriales</taxon>
        <taxon>Eubacteriaceae</taxon>
        <taxon>Eubacterium</taxon>
    </lineage>
</organism>
<dbReference type="PANTHER" id="PTHR13822">
    <property type="entry name" value="ATP SYNTHASE DELTA/EPSILON CHAIN"/>
    <property type="match status" value="1"/>
</dbReference>
<keyword evidence="14" id="KW-1185">Reference proteome</keyword>
<dbReference type="InterPro" id="IPR001469">
    <property type="entry name" value="ATP_synth_F1_dsu/esu"/>
</dbReference>
<sequence length="140" mass="16049">MKTFSLKIVSCNKLFYEGECEIITFPMDDGDRSVLANHEGFIGVIDIGEVRFRVPGEKDYRRVVTSDGVIRVRKKMVDLVVYSAERPEDIDRFRAQAALERAREQLQQKQSIREYHVSRASLSRAMARLKASNYVGGSFK</sequence>
<evidence type="ECO:0000256" key="5">
    <source>
        <dbReference type="ARBA" id="ARBA00023065"/>
    </source>
</evidence>
<evidence type="ECO:0000256" key="7">
    <source>
        <dbReference type="ARBA" id="ARBA00023196"/>
    </source>
</evidence>
<dbReference type="Proteomes" id="UP000190814">
    <property type="component" value="Unassembled WGS sequence"/>
</dbReference>
<dbReference type="STRING" id="39495.SAMN02745111_02083"/>
<keyword evidence="8 9" id="KW-0066">ATP synthesis</keyword>
<dbReference type="GO" id="GO:0005524">
    <property type="term" value="F:ATP binding"/>
    <property type="evidence" value="ECO:0007669"/>
    <property type="project" value="UniProtKB-UniRule"/>
</dbReference>
<comment type="function">
    <text evidence="9">Produces ATP from ADP in the presence of a proton gradient across the membrane.</text>
</comment>
<dbReference type="CDD" id="cd12152">
    <property type="entry name" value="F1-ATPase_delta"/>
    <property type="match status" value="1"/>
</dbReference>
<evidence type="ECO:0000259" key="12">
    <source>
        <dbReference type="Pfam" id="PF02823"/>
    </source>
</evidence>
<comment type="subunit">
    <text evidence="9 10">F-type ATPases have 2 components, CF(1) - the catalytic core - and CF(0) - the membrane proton channel. CF(1) has five subunits: alpha(3), beta(3), gamma(1), delta(1), epsilon(1). CF(0) has three main subunits: a, b and c.</text>
</comment>
<evidence type="ECO:0000259" key="11">
    <source>
        <dbReference type="Pfam" id="PF00401"/>
    </source>
</evidence>
<dbReference type="InterPro" id="IPR036771">
    <property type="entry name" value="ATPsynth_dsu/esu_N"/>
</dbReference>
<evidence type="ECO:0000256" key="1">
    <source>
        <dbReference type="ARBA" id="ARBA00004202"/>
    </source>
</evidence>
<dbReference type="InterPro" id="IPR020546">
    <property type="entry name" value="ATP_synth_F1_dsu/esu_N"/>
</dbReference>
<dbReference type="AlphaFoldDB" id="A0A1T4W0G8"/>
<dbReference type="GO" id="GO:0005886">
    <property type="term" value="C:plasma membrane"/>
    <property type="evidence" value="ECO:0007669"/>
    <property type="project" value="UniProtKB-SubCell"/>
</dbReference>
<dbReference type="Pfam" id="PF00401">
    <property type="entry name" value="ATP-synt_DE"/>
    <property type="match status" value="1"/>
</dbReference>